<keyword evidence="3" id="KW-1185">Reference proteome</keyword>
<gene>
    <name evidence="2" type="ORF">J7I44_10805</name>
</gene>
<proteinExistence type="predicted"/>
<dbReference type="SUPFAM" id="SSF51905">
    <property type="entry name" value="FAD/NAD(P)-binding domain"/>
    <property type="match status" value="1"/>
</dbReference>
<dbReference type="RefSeq" id="WP_209620276.1">
    <property type="nucleotide sequence ID" value="NZ_JAGJRS010000021.1"/>
</dbReference>
<feature type="domain" description="FAD-binding" evidence="1">
    <location>
        <begin position="9"/>
        <end position="231"/>
    </location>
</feature>
<sequence>MADDHTTHDAVILGGGLAGLCLALQLRGEFPDMDIVVLERQRHPLPLAAHKVGESTVEIAAHYFEQVLGLHAHLQQAQLRKFGLRMFFSEGQDRLDQCTELGVSHVLPTPSYQIDRGLFENFLGEEARRRGIDFRDGARVRGFELGHGGERHGVRYSDQAGEHALACRWLLDASGRAGLLRHRLDLTRDNGHHVNAAWFRLDERLVLDDWCRDNAAWHERCEPPERWRSTNHLCGEGYWVWMIPLSSGAHSIGIVADEAIHPLESFQDFARARAWLARHQPALSRAIERCADSLMDFRFLRGCSYGCAQVFSADRWALTGEAGLFLDPFYSPGGDFIAIANTYICMLVAQDRADKPLAPYARLYQRLYFSFYESTLALYRGQYPLFGDPAVMPAKVAWDYSYYWGVLCQLFFQKRLGDATLFAELAPQLTAAQQLNEQMQAFFGRWHACSSRGNPPGLLDQCRAPWLVEINRGLRDRLDDAGIRSRLNANLALLREVAGAIAAMAARDGMAVDDLPACTGPAPALFDVAPVRAAAPVV</sequence>
<dbReference type="InterPro" id="IPR036188">
    <property type="entry name" value="FAD/NAD-bd_sf"/>
</dbReference>
<organism evidence="2 3">
    <name type="scientific">Frateuria flava</name>
    <dbReference type="NCBI Taxonomy" id="2821489"/>
    <lineage>
        <taxon>Bacteria</taxon>
        <taxon>Pseudomonadati</taxon>
        <taxon>Pseudomonadota</taxon>
        <taxon>Gammaproteobacteria</taxon>
        <taxon>Lysobacterales</taxon>
        <taxon>Rhodanobacteraceae</taxon>
        <taxon>Frateuria</taxon>
    </lineage>
</organism>
<protein>
    <submittedName>
        <fullName evidence="2">Tryptophan 7-halogenase</fullName>
    </submittedName>
</protein>
<accession>A0ABS4DP15</accession>
<dbReference type="Gene3D" id="3.50.50.60">
    <property type="entry name" value="FAD/NAD(P)-binding domain"/>
    <property type="match status" value="1"/>
</dbReference>
<dbReference type="Proteomes" id="UP000823790">
    <property type="component" value="Unassembled WGS sequence"/>
</dbReference>
<evidence type="ECO:0000313" key="3">
    <source>
        <dbReference type="Proteomes" id="UP000823790"/>
    </source>
</evidence>
<evidence type="ECO:0000259" key="1">
    <source>
        <dbReference type="Pfam" id="PF01494"/>
    </source>
</evidence>
<dbReference type="EMBL" id="JAGJRS010000021">
    <property type="protein sequence ID" value="MBP1474788.1"/>
    <property type="molecule type" value="Genomic_DNA"/>
</dbReference>
<dbReference type="InterPro" id="IPR050816">
    <property type="entry name" value="Flavin-dep_Halogenase_NPB"/>
</dbReference>
<comment type="caution">
    <text evidence="2">The sequence shown here is derived from an EMBL/GenBank/DDBJ whole genome shotgun (WGS) entry which is preliminary data.</text>
</comment>
<dbReference type="Pfam" id="PF01494">
    <property type="entry name" value="FAD_binding_3"/>
    <property type="match status" value="1"/>
</dbReference>
<evidence type="ECO:0000313" key="2">
    <source>
        <dbReference type="EMBL" id="MBP1474788.1"/>
    </source>
</evidence>
<name>A0ABS4DP15_9GAMM</name>
<dbReference type="InterPro" id="IPR002938">
    <property type="entry name" value="FAD-bd"/>
</dbReference>
<dbReference type="PANTHER" id="PTHR43747">
    <property type="entry name" value="FAD-BINDING PROTEIN"/>
    <property type="match status" value="1"/>
</dbReference>
<dbReference type="PANTHER" id="PTHR43747:SF1">
    <property type="entry name" value="SLR1998 PROTEIN"/>
    <property type="match status" value="1"/>
</dbReference>
<reference evidence="2 3" key="1">
    <citation type="submission" date="2021-04" db="EMBL/GenBank/DDBJ databases">
        <authorList>
            <person name="Huq M.A."/>
        </authorList>
    </citation>
    <scope>NUCLEOTIDE SEQUENCE [LARGE SCALE GENOMIC DNA]</scope>
    <source>
        <strain evidence="2 3">MAH-13</strain>
    </source>
</reference>